<dbReference type="AlphaFoldDB" id="A0AAV5RGQ1"/>
<reference evidence="4 5" key="1">
    <citation type="journal article" date="2023" name="Elife">
        <title>Identification of key yeast species and microbe-microbe interactions impacting larval growth of Drosophila in the wild.</title>
        <authorList>
            <person name="Mure A."/>
            <person name="Sugiura Y."/>
            <person name="Maeda R."/>
            <person name="Honda K."/>
            <person name="Sakurai N."/>
            <person name="Takahashi Y."/>
            <person name="Watada M."/>
            <person name="Katoh T."/>
            <person name="Gotoh A."/>
            <person name="Gotoh Y."/>
            <person name="Taniguchi I."/>
            <person name="Nakamura K."/>
            <person name="Hayashi T."/>
            <person name="Katayama T."/>
            <person name="Uemura T."/>
            <person name="Hattori Y."/>
        </authorList>
    </citation>
    <scope>NUCLEOTIDE SEQUENCE [LARGE SCALE GENOMIC DNA]</scope>
    <source>
        <strain evidence="4 5">SB-73</strain>
    </source>
</reference>
<gene>
    <name evidence="4" type="ORF">DASB73_017340</name>
</gene>
<keyword evidence="5" id="KW-1185">Reference proteome</keyword>
<feature type="domain" description="SLM1/RGC1-like BAR-like" evidence="3">
    <location>
        <begin position="75"/>
        <end position="259"/>
    </location>
</feature>
<dbReference type="PANTHER" id="PTHR31941:SF16">
    <property type="entry name" value="PHOSPHATIDYLINOSITOL 4,5-BISPHOSPHATE-BINDING PROTEIN SLM1-RELATED"/>
    <property type="match status" value="1"/>
</dbReference>
<keyword evidence="1" id="KW-0597">Phosphoprotein</keyword>
<dbReference type="Proteomes" id="UP001362899">
    <property type="component" value="Unassembled WGS sequence"/>
</dbReference>
<dbReference type="InterPro" id="IPR011993">
    <property type="entry name" value="PH-like_dom_sf"/>
</dbReference>
<evidence type="ECO:0000259" key="3">
    <source>
        <dbReference type="Pfam" id="PF20400"/>
    </source>
</evidence>
<feature type="domain" description="SLM1/RGC1-like PH" evidence="2">
    <location>
        <begin position="285"/>
        <end position="331"/>
    </location>
</feature>
<proteinExistence type="predicted"/>
<dbReference type="Pfam" id="PF20399">
    <property type="entry name" value="PH_20"/>
    <property type="match status" value="1"/>
</dbReference>
<dbReference type="Gene3D" id="2.30.29.30">
    <property type="entry name" value="Pleckstrin-homology domain (PH domain)/Phosphotyrosine-binding domain (PTB)"/>
    <property type="match status" value="1"/>
</dbReference>
<evidence type="ECO:0000313" key="5">
    <source>
        <dbReference type="Proteomes" id="UP001362899"/>
    </source>
</evidence>
<dbReference type="EMBL" id="BTGC01000003">
    <property type="protein sequence ID" value="GMM50776.1"/>
    <property type="molecule type" value="Genomic_DNA"/>
</dbReference>
<protein>
    <submittedName>
        <fullName evidence="4">Rgc1 protein</fullName>
    </submittedName>
</protein>
<evidence type="ECO:0000259" key="2">
    <source>
        <dbReference type="Pfam" id="PF20399"/>
    </source>
</evidence>
<evidence type="ECO:0000256" key="1">
    <source>
        <dbReference type="ARBA" id="ARBA00022553"/>
    </source>
</evidence>
<name>A0AAV5RGQ1_STABA</name>
<comment type="caution">
    <text evidence="4">The sequence shown here is derived from an EMBL/GenBank/DDBJ whole genome shotgun (WGS) entry which is preliminary data.</text>
</comment>
<dbReference type="PANTHER" id="PTHR31941">
    <property type="entry name" value="CYTOSKELETAL SIGNALING PROTEIN SLM1"/>
    <property type="match status" value="1"/>
</dbReference>
<accession>A0AAV5RGQ1</accession>
<organism evidence="4 5">
    <name type="scientific">Starmerella bacillaris</name>
    <name type="common">Yeast</name>
    <name type="synonym">Candida zemplinina</name>
    <dbReference type="NCBI Taxonomy" id="1247836"/>
    <lineage>
        <taxon>Eukaryota</taxon>
        <taxon>Fungi</taxon>
        <taxon>Dikarya</taxon>
        <taxon>Ascomycota</taxon>
        <taxon>Saccharomycotina</taxon>
        <taxon>Dipodascomycetes</taxon>
        <taxon>Dipodascales</taxon>
        <taxon>Trichomonascaceae</taxon>
        <taxon>Starmerella</taxon>
    </lineage>
</organism>
<evidence type="ECO:0000313" key="4">
    <source>
        <dbReference type="EMBL" id="GMM50776.1"/>
    </source>
</evidence>
<dbReference type="InterPro" id="IPR046868">
    <property type="entry name" value="BAR_4"/>
</dbReference>
<sequence length="629" mass="70479">MSPLRNSNSDVPTLNPIPAMIDRCEAWIKVCANLDMYFQKMAKTYQTIVDAETNMHRSLVRIDDISATFTVPGAGGIKDVFLTLKSMHQQNSATIGAGIAGINEDILPVISQLTTDLSRSIADFKNWDIAFKSVKHPTSGATTIDPSLRDKLKLYESAVAACSDKKTPSVDPYVLKLGLDRRIKHVVHKMNRQADSFAYAEDASKNIDAVVSEKIQGIIAQYGEIEGNICRSQAKNVSSIMSGFVNQPRLYEYKHWMASQLAPHAFASDNSHQYVQKCSAREFGYPFEDSIYAIAVKSGSLERRTRVIHSYNGGDYVLTMQSLIEIARGKQLWAVDLLGAELVDDHKSNSKDQFVLRARQHGSRTGRMHTFIFKSENAQSWKEAIAEVLSGQVPESVRQYQEMREREYNMDQQKRDADLEAYSKSLQYQQQEQYEEYDDIKQQPTNLQPIGEVSNRGPDTPYANETPVYESSVSAQYNLTSAKVLLTDLEFSETLESFEDDQQSSFQQQSTYNDAATTINTVDSLDTASILSDISGMSDNEASDSSSEVEYPIVAASTASLQSRKEVNTTEHNIATIFHPSNNGVEEKPTLVFETVFSPAKNVEEKEVEPQNISQTLAWKSERDLKLFQ</sequence>
<dbReference type="Pfam" id="PF20400">
    <property type="entry name" value="BAR_4"/>
    <property type="match status" value="1"/>
</dbReference>
<dbReference type="InterPro" id="IPR046869">
    <property type="entry name" value="SLM1/RGC1-like_PH"/>
</dbReference>